<gene>
    <name evidence="4" type="ORF">EHS13_14735</name>
</gene>
<dbReference type="PANTHER" id="PTHR44591">
    <property type="entry name" value="STRESS RESPONSE REGULATOR PROTEIN 1"/>
    <property type="match status" value="1"/>
</dbReference>
<name>A0A6B8RKB8_9BACL</name>
<protein>
    <submittedName>
        <fullName evidence="4">Response regulator</fullName>
    </submittedName>
</protein>
<evidence type="ECO:0000313" key="4">
    <source>
        <dbReference type="EMBL" id="QGQ96042.1"/>
    </source>
</evidence>
<dbReference type="Proteomes" id="UP000426246">
    <property type="component" value="Chromosome"/>
</dbReference>
<dbReference type="SUPFAM" id="SSF52172">
    <property type="entry name" value="CheY-like"/>
    <property type="match status" value="1"/>
</dbReference>
<dbReference type="EMBL" id="CP034235">
    <property type="protein sequence ID" value="QGQ96042.1"/>
    <property type="molecule type" value="Genomic_DNA"/>
</dbReference>
<keyword evidence="5" id="KW-1185">Reference proteome</keyword>
<feature type="modified residue" description="4-aspartylphosphate" evidence="2">
    <location>
        <position position="55"/>
    </location>
</feature>
<dbReference type="AlphaFoldDB" id="A0A6B8RKB8"/>
<dbReference type="InterPro" id="IPR050595">
    <property type="entry name" value="Bact_response_regulator"/>
</dbReference>
<reference evidence="5" key="1">
    <citation type="submission" date="2018-11" db="EMBL/GenBank/DDBJ databases">
        <title>Complete genome sequence of Paenibacillus sp. ML311-T8.</title>
        <authorList>
            <person name="Nam Y.-D."/>
            <person name="Kang J."/>
            <person name="Chung W.-H."/>
            <person name="Park Y.S."/>
        </authorList>
    </citation>
    <scope>NUCLEOTIDE SEQUENCE [LARGE SCALE GENOMIC DNA]</scope>
    <source>
        <strain evidence="5">ML311-T8</strain>
    </source>
</reference>
<evidence type="ECO:0000256" key="1">
    <source>
        <dbReference type="ARBA" id="ARBA00022553"/>
    </source>
</evidence>
<dbReference type="InterPro" id="IPR001789">
    <property type="entry name" value="Sig_transdc_resp-reg_receiver"/>
</dbReference>
<keyword evidence="1 2" id="KW-0597">Phosphoprotein</keyword>
<dbReference type="PANTHER" id="PTHR44591:SF3">
    <property type="entry name" value="RESPONSE REGULATORY DOMAIN-CONTAINING PROTEIN"/>
    <property type="match status" value="1"/>
</dbReference>
<dbReference type="RefSeq" id="WP_155701080.1">
    <property type="nucleotide sequence ID" value="NZ_CP034235.1"/>
</dbReference>
<proteinExistence type="predicted"/>
<dbReference type="OrthoDB" id="1769137at2"/>
<evidence type="ECO:0000256" key="2">
    <source>
        <dbReference type="PROSITE-ProRule" id="PRU00169"/>
    </source>
</evidence>
<sequence length="81" mass="9488">MYKLLIVDDEPIVVDMLVESFMDMMREEVEVYKAYSANQALAWLDQFKFDIVLSDIKMPEMNGLQLLDCIQYHTSYANKSV</sequence>
<feature type="domain" description="Response regulatory" evidence="3">
    <location>
        <begin position="3"/>
        <end position="81"/>
    </location>
</feature>
<dbReference type="GO" id="GO:0000160">
    <property type="term" value="P:phosphorelay signal transduction system"/>
    <property type="evidence" value="ECO:0007669"/>
    <property type="project" value="InterPro"/>
</dbReference>
<organism evidence="4 5">
    <name type="scientific">Paenibacillus psychroresistens</name>
    <dbReference type="NCBI Taxonomy" id="1778678"/>
    <lineage>
        <taxon>Bacteria</taxon>
        <taxon>Bacillati</taxon>
        <taxon>Bacillota</taxon>
        <taxon>Bacilli</taxon>
        <taxon>Bacillales</taxon>
        <taxon>Paenibacillaceae</taxon>
        <taxon>Paenibacillus</taxon>
    </lineage>
</organism>
<evidence type="ECO:0000259" key="3">
    <source>
        <dbReference type="PROSITE" id="PS50110"/>
    </source>
</evidence>
<dbReference type="Pfam" id="PF00072">
    <property type="entry name" value="Response_reg"/>
    <property type="match status" value="1"/>
</dbReference>
<dbReference type="InterPro" id="IPR011006">
    <property type="entry name" value="CheY-like_superfamily"/>
</dbReference>
<accession>A0A6B8RKB8</accession>
<dbReference type="KEGG" id="ppsc:EHS13_14735"/>
<evidence type="ECO:0000313" key="5">
    <source>
        <dbReference type="Proteomes" id="UP000426246"/>
    </source>
</evidence>
<dbReference type="Gene3D" id="3.40.50.2300">
    <property type="match status" value="1"/>
</dbReference>
<dbReference type="PROSITE" id="PS50110">
    <property type="entry name" value="RESPONSE_REGULATORY"/>
    <property type="match status" value="1"/>
</dbReference>